<reference evidence="3 4" key="1">
    <citation type="journal article" date="2020" name="bioRxiv">
        <title>Metabolic contributions of an alphaproteobacterial endosymbiont in the apicomplexan Cardiosporidium cionae.</title>
        <authorList>
            <person name="Hunter E.S."/>
            <person name="Paight C.J."/>
            <person name="Lane C.E."/>
        </authorList>
    </citation>
    <scope>NUCLEOTIDE SEQUENCE [LARGE SCALE GENOMIC DNA]</scope>
    <source>
        <strain evidence="3">ESH_2018</strain>
    </source>
</reference>
<comment type="caution">
    <text evidence="3">The sequence shown here is derived from an EMBL/GenBank/DDBJ whole genome shotgun (WGS) entry which is preliminary data.</text>
</comment>
<sequence length="562" mass="62418">MFSGHSKRGKGPSYQHVEDGSDTSSQGDIPPLDEPAMELSRNAHEAGTDRITPLRRVSLLLRNRDEASAPHSNTTFRFPLSTEPVDMTLSGNNSIEMASLSNIHERGNTFLRGDIPASSNRHAFVNNGNSDDRIENTHEITLESTDTEDREVGSGLFHRIFRLPSWLGGRRQQPQYVLVPTSVQRESVELVPASSSTEPPITAVAATAETAVAVPAATTGAASNIVEESDNNSDEDDPFCHQTLFLFGVCCGIPLLWVLGALLWLVTPKQYYRSRAWGLVNVFLAVIFIIYWVTGFFFFSEPPMEDITIFSQLEHIREEEDTFSNPGYIKLLDRDRETSWTLLNTSYVDNLADWSRLSILSYKSTGGPINQDLCKLKITSDHTAAGKLSEKSAPIRWKAPFCGLMSPIMHLSGRIQFLTTFRNENTLGTPVDRSLGSDNSHRNIEKSSVDVSLKNSHHSACSFPNEISADQLFITDEKFPKNFTGGGLRCMNPPDDVARWLLHWKNEKDLSNPLSATLSTTVINFPSGYVCSFATLSTRESTELKNAWQSTDVETLVLRGLP</sequence>
<gene>
    <name evidence="3" type="ORF">IE077_002221</name>
</gene>
<evidence type="ECO:0000256" key="2">
    <source>
        <dbReference type="SAM" id="Phobius"/>
    </source>
</evidence>
<feature type="transmembrane region" description="Helical" evidence="2">
    <location>
        <begin position="278"/>
        <end position="299"/>
    </location>
</feature>
<feature type="compositionally biased region" description="Basic residues" evidence="1">
    <location>
        <begin position="1"/>
        <end position="10"/>
    </location>
</feature>
<protein>
    <submittedName>
        <fullName evidence="3">Uncharacterized protein</fullName>
    </submittedName>
</protein>
<dbReference type="Proteomes" id="UP000823046">
    <property type="component" value="Unassembled WGS sequence"/>
</dbReference>
<feature type="transmembrane region" description="Helical" evidence="2">
    <location>
        <begin position="244"/>
        <end position="266"/>
    </location>
</feature>
<dbReference type="EMBL" id="JADAQX010000017">
    <property type="protein sequence ID" value="KAF8822886.1"/>
    <property type="molecule type" value="Genomic_DNA"/>
</dbReference>
<evidence type="ECO:0000313" key="3">
    <source>
        <dbReference type="EMBL" id="KAF8822886.1"/>
    </source>
</evidence>
<name>A0ABQ7JFU8_9APIC</name>
<keyword evidence="2" id="KW-1133">Transmembrane helix</keyword>
<evidence type="ECO:0000313" key="4">
    <source>
        <dbReference type="Proteomes" id="UP000823046"/>
    </source>
</evidence>
<evidence type="ECO:0000256" key="1">
    <source>
        <dbReference type="SAM" id="MobiDB-lite"/>
    </source>
</evidence>
<keyword evidence="4" id="KW-1185">Reference proteome</keyword>
<proteinExistence type="predicted"/>
<organism evidence="3 4">
    <name type="scientific">Cardiosporidium cionae</name>
    <dbReference type="NCBI Taxonomy" id="476202"/>
    <lineage>
        <taxon>Eukaryota</taxon>
        <taxon>Sar</taxon>
        <taxon>Alveolata</taxon>
        <taxon>Apicomplexa</taxon>
        <taxon>Aconoidasida</taxon>
        <taxon>Nephromycida</taxon>
        <taxon>Cardiosporidium</taxon>
    </lineage>
</organism>
<keyword evidence="2" id="KW-0812">Transmembrane</keyword>
<accession>A0ABQ7JFU8</accession>
<feature type="region of interest" description="Disordered" evidence="1">
    <location>
        <begin position="1"/>
        <end position="35"/>
    </location>
</feature>
<keyword evidence="2" id="KW-0472">Membrane</keyword>